<dbReference type="CDD" id="cd00609">
    <property type="entry name" value="AAT_like"/>
    <property type="match status" value="1"/>
</dbReference>
<protein>
    <submittedName>
        <fullName evidence="8">PLP-dependent aminotransferase family protein</fullName>
    </submittedName>
</protein>
<comment type="subunit">
    <text evidence="3">Homodimer.</text>
</comment>
<organism evidence="8 10">
    <name type="scientific">Candidatus Chlorohelix allophototropha</name>
    <dbReference type="NCBI Taxonomy" id="3003348"/>
    <lineage>
        <taxon>Bacteria</taxon>
        <taxon>Bacillati</taxon>
        <taxon>Chloroflexota</taxon>
        <taxon>Chloroflexia</taxon>
        <taxon>Candidatus Chloroheliales</taxon>
        <taxon>Candidatus Chloroheliaceae</taxon>
        <taxon>Candidatus Chlorohelix</taxon>
    </lineage>
</organism>
<sequence length="413" mass="46359">MSVIWNDLFSERALRMKSSAIRELLKLTEHPDFISFAGGLPAPEVFPVEAIERATVTIMREHGAQALQYGLTEGYTPLRELIAARLNHEGMKVSTENIMITTGSQQALDLLGKIFINHDDYILTESPTYLGALQAWNSYQAAYLTVSTDDDGMITDELEQLLQKHPKFIYALPNYQNPGGFTMSGERRLELARLSAKYNLPIVEDDPYGELRYEGEPLPTLLSLSAAYYPPSDSYTGNVIRLCTFSKILAPGLRLGWVVAAPEVIFKLAQAKQGADLHTSSLNQFLAYELLQSGFLDEHIHLIRQTYTERRNVMLQSLQEFFPLEVRWTKPKGGMFLWVTLPNGMDSSELLKTAIERKVAFVPGRSFFPNGGGENTMRLNFSNSTPQKIREGIRLLGELLKEHISQPTPAVVS</sequence>
<dbReference type="RefSeq" id="WP_341469088.1">
    <property type="nucleotide sequence ID" value="NZ_CP128399.1"/>
</dbReference>
<dbReference type="SUPFAM" id="SSF53383">
    <property type="entry name" value="PLP-dependent transferases"/>
    <property type="match status" value="1"/>
</dbReference>
<evidence type="ECO:0000313" key="10">
    <source>
        <dbReference type="Proteomes" id="UP000521676"/>
    </source>
</evidence>
<evidence type="ECO:0000256" key="2">
    <source>
        <dbReference type="ARBA" id="ARBA00007441"/>
    </source>
</evidence>
<evidence type="ECO:0000313" key="11">
    <source>
        <dbReference type="Proteomes" id="UP001431572"/>
    </source>
</evidence>
<evidence type="ECO:0000313" key="9">
    <source>
        <dbReference type="EMBL" id="WJW67190.1"/>
    </source>
</evidence>
<dbReference type="Proteomes" id="UP000521676">
    <property type="component" value="Unassembled WGS sequence"/>
</dbReference>
<keyword evidence="6" id="KW-0663">Pyridoxal phosphate</keyword>
<evidence type="ECO:0000256" key="4">
    <source>
        <dbReference type="ARBA" id="ARBA00022576"/>
    </source>
</evidence>
<dbReference type="EMBL" id="CP128399">
    <property type="protein sequence ID" value="WJW67190.1"/>
    <property type="molecule type" value="Genomic_DNA"/>
</dbReference>
<gene>
    <name evidence="8" type="ORF">HXX08_05490</name>
    <name evidence="9" type="ORF">OZ401_000446</name>
</gene>
<evidence type="ECO:0000256" key="1">
    <source>
        <dbReference type="ARBA" id="ARBA00001933"/>
    </source>
</evidence>
<dbReference type="InterPro" id="IPR015421">
    <property type="entry name" value="PyrdxlP-dep_Trfase_major"/>
</dbReference>
<dbReference type="AlphaFoldDB" id="A0A8T7M346"/>
<accession>A0A8T7M346</accession>
<name>A0A8T7M346_9CHLR</name>
<dbReference type="PANTHER" id="PTHR42790">
    <property type="entry name" value="AMINOTRANSFERASE"/>
    <property type="match status" value="1"/>
</dbReference>
<proteinExistence type="inferred from homology"/>
<evidence type="ECO:0000256" key="6">
    <source>
        <dbReference type="ARBA" id="ARBA00022898"/>
    </source>
</evidence>
<comment type="cofactor">
    <cofactor evidence="1">
        <name>pyridoxal 5'-phosphate</name>
        <dbReference type="ChEBI" id="CHEBI:597326"/>
    </cofactor>
</comment>
<dbReference type="GO" id="GO:0008483">
    <property type="term" value="F:transaminase activity"/>
    <property type="evidence" value="ECO:0007669"/>
    <property type="project" value="UniProtKB-KW"/>
</dbReference>
<dbReference type="PANTHER" id="PTHR42790:SF19">
    <property type="entry name" value="KYNURENINE_ALPHA-AMINOADIPATE AMINOTRANSFERASE, MITOCHONDRIAL"/>
    <property type="match status" value="1"/>
</dbReference>
<dbReference type="Pfam" id="PF00155">
    <property type="entry name" value="Aminotran_1_2"/>
    <property type="match status" value="1"/>
</dbReference>
<keyword evidence="11" id="KW-1185">Reference proteome</keyword>
<dbReference type="Proteomes" id="UP001431572">
    <property type="component" value="Chromosome 1"/>
</dbReference>
<keyword evidence="4 8" id="KW-0032">Aminotransferase</keyword>
<dbReference type="Gene3D" id="3.90.1150.10">
    <property type="entry name" value="Aspartate Aminotransferase, domain 1"/>
    <property type="match status" value="1"/>
</dbReference>
<dbReference type="InterPro" id="IPR004839">
    <property type="entry name" value="Aminotransferase_I/II_large"/>
</dbReference>
<dbReference type="GO" id="GO:1901605">
    <property type="term" value="P:alpha-amino acid metabolic process"/>
    <property type="evidence" value="ECO:0007669"/>
    <property type="project" value="TreeGrafter"/>
</dbReference>
<feature type="domain" description="Aminotransferase class I/classII large" evidence="7">
    <location>
        <begin position="60"/>
        <end position="394"/>
    </location>
</feature>
<dbReference type="FunFam" id="3.40.640.10:FF:000053">
    <property type="entry name" value="Aminotransferase, class I"/>
    <property type="match status" value="1"/>
</dbReference>
<dbReference type="GO" id="GO:0030170">
    <property type="term" value="F:pyridoxal phosphate binding"/>
    <property type="evidence" value="ECO:0007669"/>
    <property type="project" value="InterPro"/>
</dbReference>
<dbReference type="InterPro" id="IPR015422">
    <property type="entry name" value="PyrdxlP-dep_Trfase_small"/>
</dbReference>
<evidence type="ECO:0000313" key="8">
    <source>
        <dbReference type="EMBL" id="NWJ45315.1"/>
    </source>
</evidence>
<reference evidence="9" key="2">
    <citation type="journal article" date="2024" name="Nature">
        <title>Anoxygenic phototroph of the Chloroflexota uses a type I reaction centre.</title>
        <authorList>
            <person name="Tsuji J.M."/>
            <person name="Shaw N.A."/>
            <person name="Nagashima S."/>
            <person name="Venkiteswaran J.J."/>
            <person name="Schiff S.L."/>
            <person name="Watanabe T."/>
            <person name="Fukui M."/>
            <person name="Hanada S."/>
            <person name="Tank M."/>
            <person name="Neufeld J.D."/>
        </authorList>
    </citation>
    <scope>NUCLEOTIDE SEQUENCE</scope>
    <source>
        <strain evidence="9">L227-S17</strain>
    </source>
</reference>
<reference evidence="8 10" key="1">
    <citation type="submission" date="2020-06" db="EMBL/GenBank/DDBJ databases">
        <title>Anoxygenic phototrophic Chloroflexota member uses a Type I reaction center.</title>
        <authorList>
            <person name="Tsuji J.M."/>
            <person name="Shaw N.A."/>
            <person name="Nagashima S."/>
            <person name="Venkiteswaran J."/>
            <person name="Schiff S.L."/>
            <person name="Hanada S."/>
            <person name="Tank M."/>
            <person name="Neufeld J.D."/>
        </authorList>
    </citation>
    <scope>NUCLEOTIDE SEQUENCE [LARGE SCALE GENOMIC DNA]</scope>
    <source>
        <strain evidence="8">L227-S17</strain>
    </source>
</reference>
<dbReference type="Gene3D" id="3.40.640.10">
    <property type="entry name" value="Type I PLP-dependent aspartate aminotransferase-like (Major domain)"/>
    <property type="match status" value="1"/>
</dbReference>
<evidence type="ECO:0000256" key="5">
    <source>
        <dbReference type="ARBA" id="ARBA00022679"/>
    </source>
</evidence>
<evidence type="ECO:0000259" key="7">
    <source>
        <dbReference type="Pfam" id="PF00155"/>
    </source>
</evidence>
<comment type="similarity">
    <text evidence="2">Belongs to the class-I pyridoxal-phosphate-dependent aminotransferase family.</text>
</comment>
<dbReference type="InterPro" id="IPR015424">
    <property type="entry name" value="PyrdxlP-dep_Trfase"/>
</dbReference>
<dbReference type="InterPro" id="IPR050859">
    <property type="entry name" value="Class-I_PLP-dep_aminotransf"/>
</dbReference>
<dbReference type="EMBL" id="JACATZ010000001">
    <property type="protein sequence ID" value="NWJ45315.1"/>
    <property type="molecule type" value="Genomic_DNA"/>
</dbReference>
<evidence type="ECO:0000256" key="3">
    <source>
        <dbReference type="ARBA" id="ARBA00011738"/>
    </source>
</evidence>
<keyword evidence="5" id="KW-0808">Transferase</keyword>